<name>A0ABS2RJ60_9ACTN</name>
<reference evidence="2 3" key="1">
    <citation type="submission" date="2021-01" db="EMBL/GenBank/DDBJ databases">
        <title>Sequencing the genomes of 1000 actinobacteria strains.</title>
        <authorList>
            <person name="Klenk H.-P."/>
        </authorList>
    </citation>
    <scope>NUCLEOTIDE SEQUENCE [LARGE SCALE GENOMIC DNA]</scope>
    <source>
        <strain evidence="2 3">DSM 18662</strain>
    </source>
</reference>
<evidence type="ECO:0000313" key="3">
    <source>
        <dbReference type="Proteomes" id="UP000704762"/>
    </source>
</evidence>
<feature type="domain" description="Aminoglycoside phosphotransferase" evidence="1">
    <location>
        <begin position="200"/>
        <end position="383"/>
    </location>
</feature>
<dbReference type="InterPro" id="IPR002575">
    <property type="entry name" value="Aminoglycoside_PTrfase"/>
</dbReference>
<sequence>MSSATVPQREFVVALTRAGRVLTAIDGDRHLLPRLGGSERWPGVAALQRCCGDPAAVVISPVHQIPTEPMRSLYVLAGGRDDPGTGAAWLRPDDPSLAEPAELLETLRQTMAESSGSIDPPPDRPDWFRHDWLNEADCWIDLQLQRLGRRRSGPSQVIKIWSLSAVIRTPTEGGAEGIEAAVYFKATCDWFRAEPRITGALARFAAEHLPPVLEVHPDRPWMLMDPLPGVDTVNALGGAEPAVEALAQLQLASLDHRAELEAAGCPDRSRLPTIEGLHRIVHHSIEADQLTPEELAAAAAAEPWLAGQVSELYDCGLPTTIAHGDLHLGNVAFDNGKVVLYDWTDACFSHPFLDAAHLVRDLDPVLTEAVLARFAAIWRRARPAADIDRALELAPLVNRVFQAISYEGIYRAQEEAARWELGGIVASSLRQFGALYDRLGGSASSASPPRS</sequence>
<dbReference type="SUPFAM" id="SSF56112">
    <property type="entry name" value="Protein kinase-like (PK-like)"/>
    <property type="match status" value="1"/>
</dbReference>
<dbReference type="Gene3D" id="3.90.1200.10">
    <property type="match status" value="1"/>
</dbReference>
<dbReference type="Pfam" id="PF01636">
    <property type="entry name" value="APH"/>
    <property type="match status" value="1"/>
</dbReference>
<evidence type="ECO:0000313" key="2">
    <source>
        <dbReference type="EMBL" id="MBM7799049.1"/>
    </source>
</evidence>
<evidence type="ECO:0000259" key="1">
    <source>
        <dbReference type="Pfam" id="PF01636"/>
    </source>
</evidence>
<dbReference type="Proteomes" id="UP000704762">
    <property type="component" value="Unassembled WGS sequence"/>
</dbReference>
<dbReference type="EMBL" id="JAFBCF010000001">
    <property type="protein sequence ID" value="MBM7799049.1"/>
    <property type="molecule type" value="Genomic_DNA"/>
</dbReference>
<comment type="caution">
    <text evidence="2">The sequence shown here is derived from an EMBL/GenBank/DDBJ whole genome shotgun (WGS) entry which is preliminary data.</text>
</comment>
<gene>
    <name evidence="2" type="ORF">JOE57_001970</name>
</gene>
<protein>
    <submittedName>
        <fullName evidence="2">Aminoglycoside phosphotransferase (APT) family kinase protein</fullName>
    </submittedName>
</protein>
<organism evidence="2 3">
    <name type="scientific">Microlunatus panaciterrae</name>
    <dbReference type="NCBI Taxonomy" id="400768"/>
    <lineage>
        <taxon>Bacteria</taxon>
        <taxon>Bacillati</taxon>
        <taxon>Actinomycetota</taxon>
        <taxon>Actinomycetes</taxon>
        <taxon>Propionibacteriales</taxon>
        <taxon>Propionibacteriaceae</taxon>
        <taxon>Microlunatus</taxon>
    </lineage>
</organism>
<dbReference type="GO" id="GO:0016301">
    <property type="term" value="F:kinase activity"/>
    <property type="evidence" value="ECO:0007669"/>
    <property type="project" value="UniProtKB-KW"/>
</dbReference>
<keyword evidence="2" id="KW-0808">Transferase</keyword>
<proteinExistence type="predicted"/>
<keyword evidence="3" id="KW-1185">Reference proteome</keyword>
<keyword evidence="2" id="KW-0418">Kinase</keyword>
<dbReference type="RefSeq" id="WP_204917552.1">
    <property type="nucleotide sequence ID" value="NZ_BAAAQP010000002.1"/>
</dbReference>
<dbReference type="InterPro" id="IPR011009">
    <property type="entry name" value="Kinase-like_dom_sf"/>
</dbReference>
<accession>A0ABS2RJ60</accession>